<dbReference type="InterPro" id="IPR029018">
    <property type="entry name" value="Hex-like_dom2"/>
</dbReference>
<keyword evidence="7" id="KW-0732">Signal</keyword>
<keyword evidence="5" id="KW-0326">Glycosidase</keyword>
<comment type="similarity">
    <text evidence="2">Belongs to the glycosyl hydrolase 20 family.</text>
</comment>
<dbReference type="InterPro" id="IPR017853">
    <property type="entry name" value="GH"/>
</dbReference>
<proteinExistence type="inferred from homology"/>
<evidence type="ECO:0000256" key="6">
    <source>
        <dbReference type="PIRSR" id="PIRSR625705-1"/>
    </source>
</evidence>
<dbReference type="PATRIC" id="fig|1679444.3.peg.1429"/>
<dbReference type="GO" id="GO:0004563">
    <property type="term" value="F:beta-N-acetylhexosaminidase activity"/>
    <property type="evidence" value="ECO:0007669"/>
    <property type="project" value="UniProtKB-EC"/>
</dbReference>
<evidence type="ECO:0000256" key="5">
    <source>
        <dbReference type="ARBA" id="ARBA00023295"/>
    </source>
</evidence>
<feature type="domain" description="Beta-hexosaminidase bacterial type N-terminal" evidence="9">
    <location>
        <begin position="51"/>
        <end position="113"/>
    </location>
</feature>
<reference evidence="11" key="1">
    <citation type="submission" date="2016-09" db="EMBL/GenBank/DDBJ databases">
        <authorList>
            <person name="Koehorst J."/>
        </authorList>
    </citation>
    <scope>NUCLEOTIDE SEQUENCE [LARGE SCALE GENOMIC DNA]</scope>
</reference>
<dbReference type="Gene3D" id="3.30.379.10">
    <property type="entry name" value="Chitobiase/beta-hexosaminidase domain 2-like"/>
    <property type="match status" value="1"/>
</dbReference>
<feature type="chain" id="PRO_5014266593" description="beta-N-acetylhexosaminidase" evidence="7">
    <location>
        <begin position="22"/>
        <end position="528"/>
    </location>
</feature>
<dbReference type="STRING" id="1679444.PYTT_1433"/>
<evidence type="ECO:0000313" key="10">
    <source>
        <dbReference type="EMBL" id="SEH88281.1"/>
    </source>
</evidence>
<protein>
    <recommendedName>
        <fullName evidence="3">beta-N-acetylhexosaminidase</fullName>
        <ecNumber evidence="3">3.2.1.52</ecNumber>
    </recommendedName>
</protein>
<evidence type="ECO:0000256" key="3">
    <source>
        <dbReference type="ARBA" id="ARBA00012663"/>
    </source>
</evidence>
<dbReference type="Proteomes" id="UP000176204">
    <property type="component" value="Chromosome I"/>
</dbReference>
<dbReference type="InterPro" id="IPR025705">
    <property type="entry name" value="Beta_hexosaminidase_sua/sub"/>
</dbReference>
<dbReference type="InterPro" id="IPR015883">
    <property type="entry name" value="Glyco_hydro_20_cat"/>
</dbReference>
<dbReference type="Pfam" id="PF00728">
    <property type="entry name" value="Glyco_hydro_20"/>
    <property type="match status" value="1"/>
</dbReference>
<gene>
    <name evidence="10" type="ORF">PYTT_1433</name>
</gene>
<dbReference type="PRINTS" id="PR00738">
    <property type="entry name" value="GLHYDRLASE20"/>
</dbReference>
<dbReference type="SUPFAM" id="SSF51445">
    <property type="entry name" value="(Trans)glycosidases"/>
    <property type="match status" value="1"/>
</dbReference>
<evidence type="ECO:0000256" key="2">
    <source>
        <dbReference type="ARBA" id="ARBA00006285"/>
    </source>
</evidence>
<comment type="catalytic activity">
    <reaction evidence="1">
        <text>Hydrolysis of terminal non-reducing N-acetyl-D-hexosamine residues in N-acetyl-beta-D-hexosaminides.</text>
        <dbReference type="EC" id="3.2.1.52"/>
    </reaction>
</comment>
<dbReference type="EMBL" id="LT629973">
    <property type="protein sequence ID" value="SEH88281.1"/>
    <property type="molecule type" value="Genomic_DNA"/>
</dbReference>
<dbReference type="GO" id="GO:0016020">
    <property type="term" value="C:membrane"/>
    <property type="evidence" value="ECO:0007669"/>
    <property type="project" value="TreeGrafter"/>
</dbReference>
<evidence type="ECO:0000313" key="11">
    <source>
        <dbReference type="Proteomes" id="UP000176204"/>
    </source>
</evidence>
<dbReference type="KEGG" id="agl:PYTT_1433"/>
<dbReference type="PANTHER" id="PTHR22600:SF57">
    <property type="entry name" value="BETA-N-ACETYLHEXOSAMINIDASE"/>
    <property type="match status" value="1"/>
</dbReference>
<feature type="active site" description="Proton donor" evidence="6">
    <location>
        <position position="318"/>
    </location>
</feature>
<dbReference type="AlphaFoldDB" id="A0A1C7PF14"/>
<dbReference type="InterPro" id="IPR015882">
    <property type="entry name" value="HEX_bac_N"/>
</dbReference>
<dbReference type="EC" id="3.2.1.52" evidence="3"/>
<name>A0A1C7PF14_9BACT</name>
<evidence type="ECO:0000259" key="8">
    <source>
        <dbReference type="Pfam" id="PF00728"/>
    </source>
</evidence>
<dbReference type="Gene3D" id="3.20.20.80">
    <property type="entry name" value="Glycosidases"/>
    <property type="match status" value="1"/>
</dbReference>
<dbReference type="PANTHER" id="PTHR22600">
    <property type="entry name" value="BETA-HEXOSAMINIDASE"/>
    <property type="match status" value="1"/>
</dbReference>
<dbReference type="Pfam" id="PF02838">
    <property type="entry name" value="Glyco_hydro_20b"/>
    <property type="match status" value="1"/>
</dbReference>
<evidence type="ECO:0000256" key="4">
    <source>
        <dbReference type="ARBA" id="ARBA00022801"/>
    </source>
</evidence>
<dbReference type="GO" id="GO:0030203">
    <property type="term" value="P:glycosaminoglycan metabolic process"/>
    <property type="evidence" value="ECO:0007669"/>
    <property type="project" value="TreeGrafter"/>
</dbReference>
<feature type="signal peptide" evidence="7">
    <location>
        <begin position="1"/>
        <end position="21"/>
    </location>
</feature>
<accession>A0A1C7PF14</accession>
<evidence type="ECO:0000259" key="9">
    <source>
        <dbReference type="Pfam" id="PF02838"/>
    </source>
</evidence>
<feature type="domain" description="Glycoside hydrolase family 20 catalytic" evidence="8">
    <location>
        <begin position="117"/>
        <end position="488"/>
    </location>
</feature>
<dbReference type="CDD" id="cd06563">
    <property type="entry name" value="GH20_chitobiase-like"/>
    <property type="match status" value="1"/>
</dbReference>
<dbReference type="RefSeq" id="WP_067771621.1">
    <property type="nucleotide sequence ID" value="NZ_LIGX01000001.1"/>
</dbReference>
<dbReference type="OrthoDB" id="177545at2"/>
<evidence type="ECO:0000256" key="7">
    <source>
        <dbReference type="SAM" id="SignalP"/>
    </source>
</evidence>
<sequence length="528" mass="59324">MFKKSTFLLASLACLSGSLHANENGGPSYNIIPEPVRIEQKQGMTQNLRFDIKNAKLDPSLGAEGYALDITPQGISIRYADKRGLENAKITILQLEDQLGASPAGIPCGTITDKPAYAWRGMMCDVARSFMPLEDLKKFVDVMHFYKFNVLHLHLTDDQGWRFPVPGYDRLKTVASTRGPGDGGGPGWMPASSGMYTAQELKDLVAYCKARGIDVVPEIDVPGHNQALCEAYPELFCQNPSADKVEAFKQTQAYTSKNDAQKQELLTAPQDVKTRRSGGVSYHLLCPQSKEMWKFYEAAVKQLADIFPGKIIHLGGDEAPAERWELCAACTEARKAKGQKNTNEEMRGFFKDMTSLLAKYGKEAQFWFELEDDFYQKGQTVYTWRLGKTPATVNATKKAGLKLVLTPGEHCYLDYPQLPGHSNRGWMPMVTLEKCYQLDPTQGKPADQVDHIVGVHCTLWAEQLPTLEHTLYRAYPRAMAVAEKGWSPKSAWSWERFQQKMEAHKKPFEKRFGYTLERTMDNEPAVKP</sequence>
<dbReference type="GO" id="GO:0005975">
    <property type="term" value="P:carbohydrate metabolic process"/>
    <property type="evidence" value="ECO:0007669"/>
    <property type="project" value="InterPro"/>
</dbReference>
<organism evidence="10 11">
    <name type="scientific">Akkermansia glycaniphila</name>
    <dbReference type="NCBI Taxonomy" id="1679444"/>
    <lineage>
        <taxon>Bacteria</taxon>
        <taxon>Pseudomonadati</taxon>
        <taxon>Verrucomicrobiota</taxon>
        <taxon>Verrucomicrobiia</taxon>
        <taxon>Verrucomicrobiales</taxon>
        <taxon>Akkermansiaceae</taxon>
        <taxon>Akkermansia</taxon>
    </lineage>
</organism>
<keyword evidence="11" id="KW-1185">Reference proteome</keyword>
<dbReference type="SUPFAM" id="SSF55545">
    <property type="entry name" value="beta-N-acetylhexosaminidase-like domain"/>
    <property type="match status" value="1"/>
</dbReference>
<evidence type="ECO:0000256" key="1">
    <source>
        <dbReference type="ARBA" id="ARBA00001231"/>
    </source>
</evidence>
<keyword evidence="4" id="KW-0378">Hydrolase</keyword>